<organism evidence="2 3">
    <name type="scientific">Setomelanomma holmii</name>
    <dbReference type="NCBI Taxonomy" id="210430"/>
    <lineage>
        <taxon>Eukaryota</taxon>
        <taxon>Fungi</taxon>
        <taxon>Dikarya</taxon>
        <taxon>Ascomycota</taxon>
        <taxon>Pezizomycotina</taxon>
        <taxon>Dothideomycetes</taxon>
        <taxon>Pleosporomycetidae</taxon>
        <taxon>Pleosporales</taxon>
        <taxon>Pleosporineae</taxon>
        <taxon>Phaeosphaeriaceae</taxon>
        <taxon>Setomelanomma</taxon>
    </lineage>
</organism>
<evidence type="ECO:0000256" key="1">
    <source>
        <dbReference type="SAM" id="MobiDB-lite"/>
    </source>
</evidence>
<dbReference type="AlphaFoldDB" id="A0A9P4H733"/>
<evidence type="ECO:0000313" key="3">
    <source>
        <dbReference type="Proteomes" id="UP000799777"/>
    </source>
</evidence>
<protein>
    <submittedName>
        <fullName evidence="2">Uncharacterized protein</fullName>
    </submittedName>
</protein>
<feature type="region of interest" description="Disordered" evidence="1">
    <location>
        <begin position="1"/>
        <end position="52"/>
    </location>
</feature>
<proteinExistence type="predicted"/>
<gene>
    <name evidence="2" type="ORF">EK21DRAFT_90359</name>
</gene>
<feature type="compositionally biased region" description="Basic and acidic residues" evidence="1">
    <location>
        <begin position="8"/>
        <end position="21"/>
    </location>
</feature>
<dbReference type="Proteomes" id="UP000799777">
    <property type="component" value="Unassembled WGS sequence"/>
</dbReference>
<comment type="caution">
    <text evidence="2">The sequence shown here is derived from an EMBL/GenBank/DDBJ whole genome shotgun (WGS) entry which is preliminary data.</text>
</comment>
<sequence length="119" mass="12726">MSSQQAAQRKDNKREEKEVKRKSSIPAWVAAEAALHTRDDPPTGSDGPIRLEAPPAAETLGMAADSSSSAVCTRSLAAARGLGDRLTCPGPTAELFIRRTLYACCCTAYARSATLFQRD</sequence>
<keyword evidence="3" id="KW-1185">Reference proteome</keyword>
<evidence type="ECO:0000313" key="2">
    <source>
        <dbReference type="EMBL" id="KAF2028849.1"/>
    </source>
</evidence>
<dbReference type="EMBL" id="ML978208">
    <property type="protein sequence ID" value="KAF2028849.1"/>
    <property type="molecule type" value="Genomic_DNA"/>
</dbReference>
<reference evidence="2" key="1">
    <citation type="journal article" date="2020" name="Stud. Mycol.">
        <title>101 Dothideomycetes genomes: a test case for predicting lifestyles and emergence of pathogens.</title>
        <authorList>
            <person name="Haridas S."/>
            <person name="Albert R."/>
            <person name="Binder M."/>
            <person name="Bloem J."/>
            <person name="Labutti K."/>
            <person name="Salamov A."/>
            <person name="Andreopoulos B."/>
            <person name="Baker S."/>
            <person name="Barry K."/>
            <person name="Bills G."/>
            <person name="Bluhm B."/>
            <person name="Cannon C."/>
            <person name="Castanera R."/>
            <person name="Culley D."/>
            <person name="Daum C."/>
            <person name="Ezra D."/>
            <person name="Gonzalez J."/>
            <person name="Henrissat B."/>
            <person name="Kuo A."/>
            <person name="Liang C."/>
            <person name="Lipzen A."/>
            <person name="Lutzoni F."/>
            <person name="Magnuson J."/>
            <person name="Mondo S."/>
            <person name="Nolan M."/>
            <person name="Ohm R."/>
            <person name="Pangilinan J."/>
            <person name="Park H.-J."/>
            <person name="Ramirez L."/>
            <person name="Alfaro M."/>
            <person name="Sun H."/>
            <person name="Tritt A."/>
            <person name="Yoshinaga Y."/>
            <person name="Zwiers L.-H."/>
            <person name="Turgeon B."/>
            <person name="Goodwin S."/>
            <person name="Spatafora J."/>
            <person name="Crous P."/>
            <person name="Grigoriev I."/>
        </authorList>
    </citation>
    <scope>NUCLEOTIDE SEQUENCE</scope>
    <source>
        <strain evidence="2">CBS 110217</strain>
    </source>
</reference>
<accession>A0A9P4H733</accession>
<name>A0A9P4H733_9PLEO</name>